<dbReference type="NCBIfam" id="TIGR00472">
    <property type="entry name" value="pheT_bact"/>
    <property type="match status" value="1"/>
</dbReference>
<keyword evidence="21" id="KW-1185">Reference proteome</keyword>
<sequence>MKFTLSWLRDHLDTTASVDEICAKLNTIGLEVEGVEDPGARLAAFRTARIIEAVQHPNADRLRVCRVDAGPGFEEVQVVCGAPNARTGLSVIFAPPGTWVPGLDITIKAGSIRGEASGGMLCSLRELGLGEDHDGIAELPEGTVTGLSYADFAGLNDPVIEIAVTPNRGDALAVRGIARDLAAAGLGHLRPWLAETVEGTFDSSISWANDFPEACPWVLGRTVRGVRNGPSPDWLQKRLRAIGLRPISALVDITNFFAFDLGRPLHVFDADRVTGGRLTICRGAGESFRALDGRDVVVSPEDCVIADATGVQSLAGIMGGEATGATDETTSVFVECALFDPVRIALSGRRLGLHSDARHRFERGVDQALPVAALEAATRMIIELCGGEASEVVSAGEAPAWQREAHLRFARIAGLGGLDVPADEAVASLEVLGFEVRERDEARVVVDVPSWRNDIAMKMVLDQAPDLSAERAFAAAEGAVAVDSECDLIEEILRLRGLDSIPPVSLPALSAVPLPALTPRQTRTATARRVLAARGLMETVAYSFAAQEACARFGAVPESLRLLNPIAADLDQMRPTPLVNLLAAIERNTARGYPDLGLFEVGPGFSEAGQSQIAAALRSGHAPRFPGRAAEPVELWDAKADALAVLAVLAALGAPVEGISVTADAPGHYHPGRSGVLRQGPKIVLGVFGQLHPALLAGRGLDRPVVGFELFLDAIPDPKRRRRAAPELSAFQPVHRDFAFVVGRDVAAETVLRAARGAERTLISGVRLFDVYEGDKVPEGSKSLGVEVTLQPVKASLTDAEIEAICGAVVAAVQKASGATLRGEG</sequence>
<dbReference type="Pfam" id="PF03483">
    <property type="entry name" value="B3_4"/>
    <property type="match status" value="1"/>
</dbReference>
<dbReference type="PROSITE" id="PS51483">
    <property type="entry name" value="B5"/>
    <property type="match status" value="1"/>
</dbReference>
<evidence type="ECO:0000256" key="6">
    <source>
        <dbReference type="ARBA" id="ARBA00022598"/>
    </source>
</evidence>
<reference evidence="20 21" key="1">
    <citation type="submission" date="2020-04" db="EMBL/GenBank/DDBJ databases">
        <title>Description of novel Gluconacetobacter.</title>
        <authorList>
            <person name="Sombolestani A."/>
        </authorList>
    </citation>
    <scope>NUCLEOTIDE SEQUENCE [LARGE SCALE GENOMIC DNA]</scope>
    <source>
        <strain evidence="20 21">LMG 27724</strain>
    </source>
</reference>
<keyword evidence="4 15" id="KW-0963">Cytoplasm</keyword>
<dbReference type="Pfam" id="PF03147">
    <property type="entry name" value="FDX-ACB"/>
    <property type="match status" value="1"/>
</dbReference>
<evidence type="ECO:0000259" key="19">
    <source>
        <dbReference type="PROSITE" id="PS51483"/>
    </source>
</evidence>
<dbReference type="HAMAP" id="MF_00283">
    <property type="entry name" value="Phe_tRNA_synth_beta1"/>
    <property type="match status" value="1"/>
</dbReference>
<dbReference type="EC" id="6.1.1.20" evidence="15"/>
<dbReference type="Proteomes" id="UP000577891">
    <property type="component" value="Unassembled WGS sequence"/>
</dbReference>
<dbReference type="Gene3D" id="3.30.56.10">
    <property type="match status" value="2"/>
</dbReference>
<dbReference type="GO" id="GO:0000287">
    <property type="term" value="F:magnesium ion binding"/>
    <property type="evidence" value="ECO:0007669"/>
    <property type="project" value="UniProtKB-UniRule"/>
</dbReference>
<dbReference type="GO" id="GO:0004826">
    <property type="term" value="F:phenylalanine-tRNA ligase activity"/>
    <property type="evidence" value="ECO:0007669"/>
    <property type="project" value="UniProtKB-UniRule"/>
</dbReference>
<feature type="binding site" evidence="15">
    <location>
        <position position="491"/>
    </location>
    <ligand>
        <name>Mg(2+)</name>
        <dbReference type="ChEBI" id="CHEBI:18420"/>
        <note>shared with alpha subunit</note>
    </ligand>
</feature>
<accession>A0A7W4IY02</accession>
<evidence type="ECO:0000256" key="1">
    <source>
        <dbReference type="ARBA" id="ARBA00004496"/>
    </source>
</evidence>
<feature type="domain" description="B5" evidence="19">
    <location>
        <begin position="400"/>
        <end position="503"/>
    </location>
</feature>
<comment type="caution">
    <text evidence="20">The sequence shown here is derived from an EMBL/GenBank/DDBJ whole genome shotgun (WGS) entry which is preliminary data.</text>
</comment>
<dbReference type="InterPro" id="IPR033714">
    <property type="entry name" value="tRNA_bind_bactPheRS"/>
</dbReference>
<evidence type="ECO:0000256" key="9">
    <source>
        <dbReference type="ARBA" id="ARBA00022840"/>
    </source>
</evidence>
<feature type="binding site" evidence="15">
    <location>
        <position position="454"/>
    </location>
    <ligand>
        <name>Mg(2+)</name>
        <dbReference type="ChEBI" id="CHEBI:18420"/>
        <note>shared with alpha subunit</note>
    </ligand>
</feature>
<keyword evidence="10 15" id="KW-0460">Magnesium</keyword>
<dbReference type="InterPro" id="IPR012340">
    <property type="entry name" value="NA-bd_OB-fold"/>
</dbReference>
<evidence type="ECO:0000256" key="4">
    <source>
        <dbReference type="ARBA" id="ARBA00022490"/>
    </source>
</evidence>
<keyword evidence="6 15" id="KW-0436">Ligase</keyword>
<feature type="binding site" evidence="15">
    <location>
        <position position="487"/>
    </location>
    <ligand>
        <name>Mg(2+)</name>
        <dbReference type="ChEBI" id="CHEBI:18420"/>
        <note>shared with alpha subunit</note>
    </ligand>
</feature>
<keyword evidence="7 15" id="KW-0479">Metal-binding</keyword>
<feature type="binding site" evidence="15">
    <location>
        <position position="490"/>
    </location>
    <ligand>
        <name>Mg(2+)</name>
        <dbReference type="ChEBI" id="CHEBI:18420"/>
        <note>shared with alpha subunit</note>
    </ligand>
</feature>
<evidence type="ECO:0000313" key="20">
    <source>
        <dbReference type="EMBL" id="MBB2170948.1"/>
    </source>
</evidence>
<dbReference type="CDD" id="cd00769">
    <property type="entry name" value="PheRS_beta_core"/>
    <property type="match status" value="1"/>
</dbReference>
<feature type="domain" description="TRNA-binding" evidence="17">
    <location>
        <begin position="39"/>
        <end position="150"/>
    </location>
</feature>
<dbReference type="InterPro" id="IPR020825">
    <property type="entry name" value="Phe-tRNA_synthase-like_B3/B4"/>
</dbReference>
<keyword evidence="11 16" id="KW-0694">RNA-binding</keyword>
<dbReference type="SMART" id="SM00896">
    <property type="entry name" value="FDX-ACB"/>
    <property type="match status" value="1"/>
</dbReference>
<evidence type="ECO:0000256" key="11">
    <source>
        <dbReference type="ARBA" id="ARBA00022884"/>
    </source>
</evidence>
<organism evidence="20 21">
    <name type="scientific">Gluconacetobacter asukensis</name>
    <dbReference type="NCBI Taxonomy" id="1017181"/>
    <lineage>
        <taxon>Bacteria</taxon>
        <taxon>Pseudomonadati</taxon>
        <taxon>Pseudomonadota</taxon>
        <taxon>Alphaproteobacteria</taxon>
        <taxon>Acetobacterales</taxon>
        <taxon>Acetobacteraceae</taxon>
        <taxon>Gluconacetobacter</taxon>
    </lineage>
</organism>
<evidence type="ECO:0000256" key="14">
    <source>
        <dbReference type="ARBA" id="ARBA00049255"/>
    </source>
</evidence>
<dbReference type="SMART" id="SM00874">
    <property type="entry name" value="B5"/>
    <property type="match status" value="1"/>
</dbReference>
<evidence type="ECO:0000256" key="7">
    <source>
        <dbReference type="ARBA" id="ARBA00022723"/>
    </source>
</evidence>
<dbReference type="CDD" id="cd02796">
    <property type="entry name" value="tRNA_bind_bactPheRS"/>
    <property type="match status" value="1"/>
</dbReference>
<evidence type="ECO:0000256" key="10">
    <source>
        <dbReference type="ARBA" id="ARBA00022842"/>
    </source>
</evidence>
<comment type="cofactor">
    <cofactor evidence="15">
        <name>Mg(2+)</name>
        <dbReference type="ChEBI" id="CHEBI:18420"/>
    </cofactor>
    <text evidence="15">Binds 2 magnesium ions per tetramer.</text>
</comment>
<gene>
    <name evidence="15" type="primary">pheT</name>
    <name evidence="20" type="ORF">HLH35_02240</name>
</gene>
<name>A0A7W4IY02_9PROT</name>
<dbReference type="GO" id="GO:0009328">
    <property type="term" value="C:phenylalanine-tRNA ligase complex"/>
    <property type="evidence" value="ECO:0007669"/>
    <property type="project" value="TreeGrafter"/>
</dbReference>
<keyword evidence="5 16" id="KW-0820">tRNA-binding</keyword>
<evidence type="ECO:0000256" key="12">
    <source>
        <dbReference type="ARBA" id="ARBA00022917"/>
    </source>
</evidence>
<dbReference type="PROSITE" id="PS51447">
    <property type="entry name" value="FDX_ACB"/>
    <property type="match status" value="1"/>
</dbReference>
<dbReference type="PANTHER" id="PTHR10947:SF0">
    <property type="entry name" value="PHENYLALANINE--TRNA LIGASE BETA SUBUNIT"/>
    <property type="match status" value="1"/>
</dbReference>
<comment type="similarity">
    <text evidence="2 15">Belongs to the phenylalanyl-tRNA synthetase beta subunit family. Type 1 subfamily.</text>
</comment>
<dbReference type="Gene3D" id="3.30.930.10">
    <property type="entry name" value="Bira Bifunctional Protein, Domain 2"/>
    <property type="match status" value="1"/>
</dbReference>
<evidence type="ECO:0000256" key="15">
    <source>
        <dbReference type="HAMAP-Rule" id="MF_00283"/>
    </source>
</evidence>
<comment type="subunit">
    <text evidence="3 15">Tetramer of two alpha and two beta subunits.</text>
</comment>
<comment type="catalytic activity">
    <reaction evidence="14 15">
        <text>tRNA(Phe) + L-phenylalanine + ATP = L-phenylalanyl-tRNA(Phe) + AMP + diphosphate + H(+)</text>
        <dbReference type="Rhea" id="RHEA:19413"/>
        <dbReference type="Rhea" id="RHEA-COMP:9668"/>
        <dbReference type="Rhea" id="RHEA-COMP:9699"/>
        <dbReference type="ChEBI" id="CHEBI:15378"/>
        <dbReference type="ChEBI" id="CHEBI:30616"/>
        <dbReference type="ChEBI" id="CHEBI:33019"/>
        <dbReference type="ChEBI" id="CHEBI:58095"/>
        <dbReference type="ChEBI" id="CHEBI:78442"/>
        <dbReference type="ChEBI" id="CHEBI:78531"/>
        <dbReference type="ChEBI" id="CHEBI:456215"/>
        <dbReference type="EC" id="6.1.1.20"/>
    </reaction>
</comment>
<keyword evidence="8 15" id="KW-0547">Nucleotide-binding</keyword>
<dbReference type="GO" id="GO:0006432">
    <property type="term" value="P:phenylalanyl-tRNA aminoacylation"/>
    <property type="evidence" value="ECO:0007669"/>
    <property type="project" value="UniProtKB-UniRule"/>
</dbReference>
<comment type="subcellular location">
    <subcellularLocation>
        <location evidence="1 15">Cytoplasm</location>
    </subcellularLocation>
</comment>
<evidence type="ECO:0000313" key="21">
    <source>
        <dbReference type="Proteomes" id="UP000577891"/>
    </source>
</evidence>
<keyword evidence="13 15" id="KW-0030">Aminoacyl-tRNA synthetase</keyword>
<dbReference type="Gene3D" id="3.30.70.380">
    <property type="entry name" value="Ferrodoxin-fold anticodon-binding domain"/>
    <property type="match status" value="1"/>
</dbReference>
<evidence type="ECO:0000259" key="18">
    <source>
        <dbReference type="PROSITE" id="PS51447"/>
    </source>
</evidence>
<dbReference type="InterPro" id="IPR005147">
    <property type="entry name" value="tRNA_synthase_B5-dom"/>
</dbReference>
<keyword evidence="12 15" id="KW-0648">Protein biosynthesis</keyword>
<dbReference type="SUPFAM" id="SSF55681">
    <property type="entry name" value="Class II aaRS and biotin synthetases"/>
    <property type="match status" value="1"/>
</dbReference>
<dbReference type="FunFam" id="2.40.50.140:FF:000045">
    <property type="entry name" value="Phenylalanine--tRNA ligase beta subunit"/>
    <property type="match status" value="1"/>
</dbReference>
<evidence type="ECO:0000259" key="17">
    <source>
        <dbReference type="PROSITE" id="PS50886"/>
    </source>
</evidence>
<evidence type="ECO:0000256" key="3">
    <source>
        <dbReference type="ARBA" id="ARBA00011209"/>
    </source>
</evidence>
<dbReference type="InterPro" id="IPR005121">
    <property type="entry name" value="Fdx_antiC-bd"/>
</dbReference>
<dbReference type="SUPFAM" id="SSF56037">
    <property type="entry name" value="PheT/TilS domain"/>
    <property type="match status" value="1"/>
</dbReference>
<feature type="domain" description="FDX-ACB" evidence="18">
    <location>
        <begin position="729"/>
        <end position="822"/>
    </location>
</feature>
<proteinExistence type="inferred from homology"/>
<evidence type="ECO:0000256" key="8">
    <source>
        <dbReference type="ARBA" id="ARBA00022741"/>
    </source>
</evidence>
<protein>
    <recommendedName>
        <fullName evidence="15">Phenylalanine--tRNA ligase beta subunit</fullName>
        <ecNumber evidence="15">6.1.1.20</ecNumber>
    </recommendedName>
    <alternativeName>
        <fullName evidence="15">Phenylalanyl-tRNA synthetase beta subunit</fullName>
        <shortName evidence="15">PheRS</shortName>
    </alternativeName>
</protein>
<dbReference type="EMBL" id="JABEQE010000001">
    <property type="protein sequence ID" value="MBB2170948.1"/>
    <property type="molecule type" value="Genomic_DNA"/>
</dbReference>
<dbReference type="InterPro" id="IPR009061">
    <property type="entry name" value="DNA-bd_dom_put_sf"/>
</dbReference>
<dbReference type="InterPro" id="IPR036690">
    <property type="entry name" value="Fdx_antiC-bd_sf"/>
</dbReference>
<dbReference type="Gene3D" id="3.50.40.10">
    <property type="entry name" value="Phenylalanyl-trna Synthetase, Chain B, domain 3"/>
    <property type="match status" value="1"/>
</dbReference>
<dbReference type="RefSeq" id="WP_182977554.1">
    <property type="nucleotide sequence ID" value="NZ_BAABGB010000014.1"/>
</dbReference>
<dbReference type="SUPFAM" id="SSF46955">
    <property type="entry name" value="Putative DNA-binding domain"/>
    <property type="match status" value="1"/>
</dbReference>
<dbReference type="GO" id="GO:0000049">
    <property type="term" value="F:tRNA binding"/>
    <property type="evidence" value="ECO:0007669"/>
    <property type="project" value="UniProtKB-UniRule"/>
</dbReference>
<dbReference type="PANTHER" id="PTHR10947">
    <property type="entry name" value="PHENYLALANYL-TRNA SYNTHETASE BETA CHAIN AND LEUCINE-RICH REPEAT-CONTAINING PROTEIN 47"/>
    <property type="match status" value="1"/>
</dbReference>
<dbReference type="PROSITE" id="PS50886">
    <property type="entry name" value="TRBD"/>
    <property type="match status" value="1"/>
</dbReference>
<dbReference type="InterPro" id="IPR041616">
    <property type="entry name" value="PheRS_beta_core"/>
</dbReference>
<dbReference type="InterPro" id="IPR045864">
    <property type="entry name" value="aa-tRNA-synth_II/BPL/LPL"/>
</dbReference>
<evidence type="ECO:0000256" key="2">
    <source>
        <dbReference type="ARBA" id="ARBA00008653"/>
    </source>
</evidence>
<dbReference type="Pfam" id="PF17759">
    <property type="entry name" value="tRNA_synthFbeta"/>
    <property type="match status" value="1"/>
</dbReference>
<dbReference type="InterPro" id="IPR004532">
    <property type="entry name" value="Phe-tRNA-ligase_IIc_bsu_bact"/>
</dbReference>
<dbReference type="InterPro" id="IPR045060">
    <property type="entry name" value="Phe-tRNA-ligase_IIc_bsu"/>
</dbReference>
<dbReference type="Pfam" id="PF03484">
    <property type="entry name" value="B5"/>
    <property type="match status" value="1"/>
</dbReference>
<dbReference type="SUPFAM" id="SSF54991">
    <property type="entry name" value="Anticodon-binding domain of PheRS"/>
    <property type="match status" value="1"/>
</dbReference>
<dbReference type="InterPro" id="IPR005146">
    <property type="entry name" value="B3/B4_tRNA-bd"/>
</dbReference>
<evidence type="ECO:0000256" key="13">
    <source>
        <dbReference type="ARBA" id="ARBA00023146"/>
    </source>
</evidence>
<dbReference type="AlphaFoldDB" id="A0A7W4IY02"/>
<dbReference type="InterPro" id="IPR002547">
    <property type="entry name" value="tRNA-bd_dom"/>
</dbReference>
<evidence type="ECO:0000256" key="16">
    <source>
        <dbReference type="PROSITE-ProRule" id="PRU00209"/>
    </source>
</evidence>
<dbReference type="SUPFAM" id="SSF50249">
    <property type="entry name" value="Nucleic acid-binding proteins"/>
    <property type="match status" value="1"/>
</dbReference>
<dbReference type="Pfam" id="PF01588">
    <property type="entry name" value="tRNA_bind"/>
    <property type="match status" value="1"/>
</dbReference>
<dbReference type="SMART" id="SM00873">
    <property type="entry name" value="B3_4"/>
    <property type="match status" value="1"/>
</dbReference>
<evidence type="ECO:0000256" key="5">
    <source>
        <dbReference type="ARBA" id="ARBA00022555"/>
    </source>
</evidence>
<dbReference type="Gene3D" id="2.40.50.140">
    <property type="entry name" value="Nucleic acid-binding proteins"/>
    <property type="match status" value="1"/>
</dbReference>
<keyword evidence="9 15" id="KW-0067">ATP-binding</keyword>
<dbReference type="GO" id="GO:0005524">
    <property type="term" value="F:ATP binding"/>
    <property type="evidence" value="ECO:0007669"/>
    <property type="project" value="UniProtKB-UniRule"/>
</dbReference>